<dbReference type="OrthoDB" id="9794954at2"/>
<reference evidence="14 15" key="1">
    <citation type="submission" date="2017-12" db="EMBL/GenBank/DDBJ databases">
        <title>Phylogenetic diversity of female urinary microbiome.</title>
        <authorList>
            <person name="Thomas-White K."/>
            <person name="Wolfe A.J."/>
        </authorList>
    </citation>
    <scope>NUCLEOTIDE SEQUENCE [LARGE SCALE GENOMIC DNA]</scope>
    <source>
        <strain evidence="14 15">UMB0898</strain>
    </source>
</reference>
<dbReference type="GO" id="GO:1990663">
    <property type="term" value="F:dihydroorotate dehydrogenase (fumarate) activity"/>
    <property type="evidence" value="ECO:0007669"/>
    <property type="project" value="UniProtKB-EC"/>
</dbReference>
<protein>
    <recommendedName>
        <fullName evidence="7">dihydroorotate oxidase (fumarate)</fullName>
        <ecNumber evidence="7">1.3.98.1</ecNumber>
    </recommendedName>
</protein>
<dbReference type="AlphaFoldDB" id="A0A2I1K4J4"/>
<dbReference type="PIRSF" id="PIRSF000164">
    <property type="entry name" value="DHO_oxidase"/>
    <property type="match status" value="1"/>
</dbReference>
<keyword evidence="9" id="KW-0285">Flavoprotein</keyword>
<evidence type="ECO:0000256" key="2">
    <source>
        <dbReference type="ARBA" id="ARBA00001917"/>
    </source>
</evidence>
<evidence type="ECO:0000256" key="8">
    <source>
        <dbReference type="ARBA" id="ARBA00022490"/>
    </source>
</evidence>
<dbReference type="Proteomes" id="UP000234384">
    <property type="component" value="Unassembled WGS sequence"/>
</dbReference>
<evidence type="ECO:0000256" key="10">
    <source>
        <dbReference type="ARBA" id="ARBA00022643"/>
    </source>
</evidence>
<sequence>MTLKTNIGNNSFDSCMMNASGVWCSTVDELEALIDSKAATFITKTATLSPREGNLLPRVHHFGSNSINSSGLPNEGIDYYLAALANFEATHPDRAFFLSVTELAEDQIDAIMQRVHQSDYQGLVELNLSCPNVIGKPQVGYDFEMTARILDRTFSYFDQPLGVKLPPYFDLSHFDQMAEILNRYPLTYVNSINSIGNGLVIEQDAVTIAPKQGYGGLGGAIIKQTALANVRAFYTRLKSDIAIIGTGGVTSGRDVFEHLLCGASMVQVGTALLQEGPAIFARLEEELKAIMEEYGYTSIDDFKGKLKDSI</sequence>
<dbReference type="InterPro" id="IPR050074">
    <property type="entry name" value="DHO_dehydrogenase"/>
</dbReference>
<dbReference type="InterPro" id="IPR033886">
    <property type="entry name" value="DHOD_1A"/>
</dbReference>
<comment type="cofactor">
    <cofactor evidence="2">
        <name>FMN</name>
        <dbReference type="ChEBI" id="CHEBI:58210"/>
    </cofactor>
</comment>
<dbReference type="InterPro" id="IPR013785">
    <property type="entry name" value="Aldolase_TIM"/>
</dbReference>
<accession>A0A2I1K4J4</accession>
<dbReference type="GO" id="GO:0006207">
    <property type="term" value="P:'de novo' pyrimidine nucleobase biosynthetic process"/>
    <property type="evidence" value="ECO:0007669"/>
    <property type="project" value="InterPro"/>
</dbReference>
<evidence type="ECO:0000256" key="11">
    <source>
        <dbReference type="ARBA" id="ARBA00022975"/>
    </source>
</evidence>
<dbReference type="InterPro" id="IPR023359">
    <property type="entry name" value="Dihydro_DH_chainA_dom2"/>
</dbReference>
<dbReference type="InterPro" id="IPR012135">
    <property type="entry name" value="Dihydroorotate_DH_1_2"/>
</dbReference>
<dbReference type="PANTHER" id="PTHR48109:SF1">
    <property type="entry name" value="DIHYDROOROTATE DEHYDROGENASE (FUMARATE)"/>
    <property type="match status" value="1"/>
</dbReference>
<dbReference type="NCBIfam" id="NF002702">
    <property type="entry name" value="PRK02506.1"/>
    <property type="match status" value="1"/>
</dbReference>
<evidence type="ECO:0000313" key="14">
    <source>
        <dbReference type="EMBL" id="PKY90566.1"/>
    </source>
</evidence>
<evidence type="ECO:0000256" key="5">
    <source>
        <dbReference type="ARBA" id="ARBA00008008"/>
    </source>
</evidence>
<evidence type="ECO:0000256" key="1">
    <source>
        <dbReference type="ARBA" id="ARBA00001694"/>
    </source>
</evidence>
<dbReference type="Gene3D" id="3.20.20.70">
    <property type="entry name" value="Aldolase class I"/>
    <property type="match status" value="1"/>
</dbReference>
<evidence type="ECO:0000256" key="6">
    <source>
        <dbReference type="ARBA" id="ARBA00011738"/>
    </source>
</evidence>
<keyword evidence="11" id="KW-0665">Pyrimidine biosynthesis</keyword>
<dbReference type="EMBL" id="PKHE01000002">
    <property type="protein sequence ID" value="PKY90566.1"/>
    <property type="molecule type" value="Genomic_DNA"/>
</dbReference>
<organism evidence="14 15">
    <name type="scientific">Falseniella ignava</name>
    <dbReference type="NCBI Taxonomy" id="137730"/>
    <lineage>
        <taxon>Bacteria</taxon>
        <taxon>Bacillati</taxon>
        <taxon>Bacillota</taxon>
        <taxon>Bacilli</taxon>
        <taxon>Lactobacillales</taxon>
        <taxon>Aerococcaceae</taxon>
        <taxon>Falseniella</taxon>
    </lineage>
</organism>
<evidence type="ECO:0000256" key="12">
    <source>
        <dbReference type="ARBA" id="ARBA00023002"/>
    </source>
</evidence>
<dbReference type="Gene3D" id="2.30.26.10">
    <property type="entry name" value="Dihydroorotate Dehydrogenase A, chain A, domain 2"/>
    <property type="match status" value="1"/>
</dbReference>
<name>A0A2I1K4J4_9LACT</name>
<comment type="similarity">
    <text evidence="5">Belongs to the dihydroorotate dehydrogenase family. Type 1 subfamily.</text>
</comment>
<dbReference type="InterPro" id="IPR005720">
    <property type="entry name" value="Dihydroorotate_DH_cat"/>
</dbReference>
<dbReference type="GO" id="GO:0044205">
    <property type="term" value="P:'de novo' UMP biosynthetic process"/>
    <property type="evidence" value="ECO:0007669"/>
    <property type="project" value="UniProtKB-UniPathway"/>
</dbReference>
<dbReference type="GO" id="GO:0005737">
    <property type="term" value="C:cytoplasm"/>
    <property type="evidence" value="ECO:0007669"/>
    <property type="project" value="UniProtKB-SubCell"/>
</dbReference>
<keyword evidence="8" id="KW-0963">Cytoplasm</keyword>
<evidence type="ECO:0000313" key="15">
    <source>
        <dbReference type="Proteomes" id="UP000234384"/>
    </source>
</evidence>
<comment type="caution">
    <text evidence="14">The sequence shown here is derived from an EMBL/GenBank/DDBJ whole genome shotgun (WGS) entry which is preliminary data.</text>
</comment>
<dbReference type="PROSITE" id="PS00911">
    <property type="entry name" value="DHODEHASE_1"/>
    <property type="match status" value="1"/>
</dbReference>
<evidence type="ECO:0000256" key="4">
    <source>
        <dbReference type="ARBA" id="ARBA00004725"/>
    </source>
</evidence>
<dbReference type="Pfam" id="PF01180">
    <property type="entry name" value="DHO_dh"/>
    <property type="match status" value="1"/>
</dbReference>
<evidence type="ECO:0000256" key="9">
    <source>
        <dbReference type="ARBA" id="ARBA00022630"/>
    </source>
</evidence>
<comment type="subcellular location">
    <subcellularLocation>
        <location evidence="3">Cytoplasm</location>
    </subcellularLocation>
</comment>
<dbReference type="FunFam" id="3.20.20.70:FF:000027">
    <property type="entry name" value="Dihydropyrimidine dehydrogenase [NADP(+)]"/>
    <property type="match status" value="1"/>
</dbReference>
<proteinExistence type="inferred from homology"/>
<dbReference type="InterPro" id="IPR001295">
    <property type="entry name" value="Dihydroorotate_DH_CS"/>
</dbReference>
<dbReference type="UniPathway" id="UPA00070"/>
<comment type="subunit">
    <text evidence="6">Homodimer.</text>
</comment>
<evidence type="ECO:0000256" key="7">
    <source>
        <dbReference type="ARBA" id="ARBA00011911"/>
    </source>
</evidence>
<dbReference type="PROSITE" id="PS00912">
    <property type="entry name" value="DHODEHASE_2"/>
    <property type="match status" value="1"/>
</dbReference>
<dbReference type="RefSeq" id="WP_101953792.1">
    <property type="nucleotide sequence ID" value="NZ_PKHE01000002.1"/>
</dbReference>
<comment type="pathway">
    <text evidence="4">Pyrimidine metabolism; UMP biosynthesis via de novo pathway.</text>
</comment>
<dbReference type="PANTHER" id="PTHR48109">
    <property type="entry name" value="DIHYDROOROTATE DEHYDROGENASE (QUINONE), MITOCHONDRIAL-RELATED"/>
    <property type="match status" value="1"/>
</dbReference>
<keyword evidence="10" id="KW-0288">FMN</keyword>
<dbReference type="EC" id="1.3.98.1" evidence="7"/>
<dbReference type="SUPFAM" id="SSF51395">
    <property type="entry name" value="FMN-linked oxidoreductases"/>
    <property type="match status" value="1"/>
</dbReference>
<feature type="domain" description="Dihydroorotate dehydrogenase catalytic" evidence="13">
    <location>
        <begin position="3"/>
        <end position="291"/>
    </location>
</feature>
<comment type="catalytic activity">
    <reaction evidence="1">
        <text>(S)-dihydroorotate + fumarate = orotate + succinate</text>
        <dbReference type="Rhea" id="RHEA:30059"/>
        <dbReference type="ChEBI" id="CHEBI:29806"/>
        <dbReference type="ChEBI" id="CHEBI:30031"/>
        <dbReference type="ChEBI" id="CHEBI:30839"/>
        <dbReference type="ChEBI" id="CHEBI:30864"/>
        <dbReference type="EC" id="1.3.98.1"/>
    </reaction>
</comment>
<dbReference type="CDD" id="cd04741">
    <property type="entry name" value="DHOD_1A_like"/>
    <property type="match status" value="1"/>
</dbReference>
<evidence type="ECO:0000259" key="13">
    <source>
        <dbReference type="Pfam" id="PF01180"/>
    </source>
</evidence>
<gene>
    <name evidence="14" type="ORF">CYJ57_01515</name>
</gene>
<evidence type="ECO:0000256" key="3">
    <source>
        <dbReference type="ARBA" id="ARBA00004496"/>
    </source>
</evidence>
<keyword evidence="12" id="KW-0560">Oxidoreductase</keyword>